<dbReference type="InterPro" id="IPR021312">
    <property type="entry name" value="DUF2889"/>
</dbReference>
<accession>A0A5A9W7W1</accession>
<dbReference type="Pfam" id="PF11136">
    <property type="entry name" value="DUF2889"/>
    <property type="match status" value="1"/>
</dbReference>
<dbReference type="EMBL" id="SMRS01000001">
    <property type="protein sequence ID" value="KAA0876564.1"/>
    <property type="molecule type" value="Genomic_DNA"/>
</dbReference>
<organism evidence="1 2">
    <name type="scientific">Nitrincola tapanii</name>
    <dbReference type="NCBI Taxonomy" id="1708751"/>
    <lineage>
        <taxon>Bacteria</taxon>
        <taxon>Pseudomonadati</taxon>
        <taxon>Pseudomonadota</taxon>
        <taxon>Gammaproteobacteria</taxon>
        <taxon>Oceanospirillales</taxon>
        <taxon>Oceanospirillaceae</taxon>
        <taxon>Nitrincola</taxon>
    </lineage>
</organism>
<sequence>MPLSKPVRRRTLHTRQTLSHAFQREDGLWDIEARMTDVKTDPVNNPERGGFVAAGETFHDISMRLTIDREMKIHAVEAVMDSTPFKMCPRIAERYRLLEGTRIGPGWLRQAAELTGSIQGCTHLNDLLRPLATTAFQALWPNEGVDNMDVGSQGVINTCHTWAQNSPAVKLYQPQYYSEQPPAVRGKGREEG</sequence>
<name>A0A5A9W7W1_9GAMM</name>
<protein>
    <submittedName>
        <fullName evidence="1">DUF2889 domain-containing protein</fullName>
    </submittedName>
</protein>
<proteinExistence type="predicted"/>
<evidence type="ECO:0000313" key="2">
    <source>
        <dbReference type="Proteomes" id="UP000325302"/>
    </source>
</evidence>
<evidence type="ECO:0000313" key="1">
    <source>
        <dbReference type="EMBL" id="KAA0876564.1"/>
    </source>
</evidence>
<comment type="caution">
    <text evidence="1">The sequence shown here is derived from an EMBL/GenBank/DDBJ whole genome shotgun (WGS) entry which is preliminary data.</text>
</comment>
<reference evidence="1 2" key="1">
    <citation type="submission" date="2019-03" db="EMBL/GenBank/DDBJ databases">
        <title>Nitrincola sp. nov. isolated from an Indian soda lake.</title>
        <authorList>
            <person name="Joshi A."/>
            <person name="Thite S.V."/>
            <person name="Joseph N."/>
            <person name="Dhotre D."/>
            <person name="Moorthy M."/>
            <person name="Shouche Y.S."/>
        </authorList>
    </citation>
    <scope>NUCLEOTIDE SEQUENCE [LARGE SCALE GENOMIC DNA]</scope>
    <source>
        <strain evidence="1 2">MEB193</strain>
    </source>
</reference>
<keyword evidence="2" id="KW-1185">Reference proteome</keyword>
<gene>
    <name evidence="1" type="ORF">E1H14_02265</name>
</gene>
<dbReference type="AlphaFoldDB" id="A0A5A9W7W1"/>
<dbReference type="Proteomes" id="UP000325302">
    <property type="component" value="Unassembled WGS sequence"/>
</dbReference>
<dbReference type="RefSeq" id="WP_149389814.1">
    <property type="nucleotide sequence ID" value="NZ_SMRS01000001.1"/>
</dbReference>
<dbReference type="OrthoDB" id="6862397at2"/>